<name>U7QKG2_9CYAN</name>
<dbReference type="Gene3D" id="3.40.50.1820">
    <property type="entry name" value="alpha/beta hydrolase"/>
    <property type="match status" value="1"/>
</dbReference>
<evidence type="ECO:0000313" key="3">
    <source>
        <dbReference type="EMBL" id="ERT08434.1"/>
    </source>
</evidence>
<keyword evidence="1" id="KW-0378">Hydrolase</keyword>
<keyword evidence="4" id="KW-1185">Reference proteome</keyword>
<dbReference type="PANTHER" id="PTHR48081">
    <property type="entry name" value="AB HYDROLASE SUPERFAMILY PROTEIN C4A8.06C"/>
    <property type="match status" value="1"/>
</dbReference>
<proteinExistence type="predicted"/>
<dbReference type="GO" id="GO:0016787">
    <property type="term" value="F:hydrolase activity"/>
    <property type="evidence" value="ECO:0007669"/>
    <property type="project" value="UniProtKB-KW"/>
</dbReference>
<dbReference type="Proteomes" id="UP000017127">
    <property type="component" value="Unassembled WGS sequence"/>
</dbReference>
<dbReference type="InterPro" id="IPR050300">
    <property type="entry name" value="GDXG_lipolytic_enzyme"/>
</dbReference>
<sequence length="304" mass="33781">MLKPISTAIAITLIFLLALTLFLERAWGKRPGSALKMTKLSNQYNIHVNINYLTVNGYRLKLDLYQRKTSQPNPTLIFIHGGGWIDGEKRLQVRKLIPYLEMGLSVVNIEYRLANIAHSPAAVEDCLCALRWVIGHAEKYNFDPDKIILAGESAGGHLALTTGLIPASTELNLPNAGEETLKVAAIINWYGITDVQDLITGSNTREYAVTWLGNQPDKLEIADRVSPLNYIQPNLPPILTIHGDADTVVPYSHAVRLHQALDQAEVNNQLLTIPQGGHGQFNASEEQKINQTIHNFLRQSQLLN</sequence>
<gene>
    <name evidence="3" type="ORF">M595_1623</name>
</gene>
<evidence type="ECO:0000256" key="1">
    <source>
        <dbReference type="ARBA" id="ARBA00022801"/>
    </source>
</evidence>
<dbReference type="RefSeq" id="WP_023065476.1">
    <property type="nucleotide sequence ID" value="NZ_AUZM01000011.1"/>
</dbReference>
<protein>
    <submittedName>
        <fullName evidence="3">Phospholipase/Carboxylesterase family protein</fullName>
    </submittedName>
</protein>
<dbReference type="SUPFAM" id="SSF53474">
    <property type="entry name" value="alpha/beta-Hydrolases"/>
    <property type="match status" value="1"/>
</dbReference>
<organism evidence="3 4">
    <name type="scientific">Lyngbya aestuarii BL J</name>
    <dbReference type="NCBI Taxonomy" id="1348334"/>
    <lineage>
        <taxon>Bacteria</taxon>
        <taxon>Bacillati</taxon>
        <taxon>Cyanobacteriota</taxon>
        <taxon>Cyanophyceae</taxon>
        <taxon>Oscillatoriophycideae</taxon>
        <taxon>Oscillatoriales</taxon>
        <taxon>Microcoleaceae</taxon>
        <taxon>Lyngbya</taxon>
    </lineage>
</organism>
<comment type="caution">
    <text evidence="3">The sequence shown here is derived from an EMBL/GenBank/DDBJ whole genome shotgun (WGS) entry which is preliminary data.</text>
</comment>
<dbReference type="PATRIC" id="fig|1348334.3.peg.1584"/>
<feature type="domain" description="BD-FAE-like" evidence="2">
    <location>
        <begin position="62"/>
        <end position="261"/>
    </location>
</feature>
<dbReference type="InterPro" id="IPR029058">
    <property type="entry name" value="AB_hydrolase_fold"/>
</dbReference>
<evidence type="ECO:0000313" key="4">
    <source>
        <dbReference type="Proteomes" id="UP000017127"/>
    </source>
</evidence>
<accession>U7QKG2</accession>
<evidence type="ECO:0000259" key="2">
    <source>
        <dbReference type="Pfam" id="PF20434"/>
    </source>
</evidence>
<reference evidence="3 4" key="1">
    <citation type="journal article" date="2013" name="Front. Microbiol.">
        <title>Comparative genomic analyses of the cyanobacterium, Lyngbya aestuarii BL J, a powerful hydrogen producer.</title>
        <authorList>
            <person name="Kothari A."/>
            <person name="Vaughn M."/>
            <person name="Garcia-Pichel F."/>
        </authorList>
    </citation>
    <scope>NUCLEOTIDE SEQUENCE [LARGE SCALE GENOMIC DNA]</scope>
    <source>
        <strain evidence="3 4">BL J</strain>
    </source>
</reference>
<dbReference type="Pfam" id="PF20434">
    <property type="entry name" value="BD-FAE"/>
    <property type="match status" value="1"/>
</dbReference>
<dbReference type="EMBL" id="AUZM01000011">
    <property type="protein sequence ID" value="ERT08434.1"/>
    <property type="molecule type" value="Genomic_DNA"/>
</dbReference>
<dbReference type="InterPro" id="IPR049492">
    <property type="entry name" value="BD-FAE-like_dom"/>
</dbReference>
<dbReference type="AlphaFoldDB" id="U7QKG2"/>
<dbReference type="OrthoDB" id="24847at2"/>